<name>A0A0C2H2H7_9BILA</name>
<dbReference type="EMBL" id="KN726496">
    <property type="protein sequence ID" value="KIH67990.1"/>
    <property type="molecule type" value="Genomic_DNA"/>
</dbReference>
<accession>A0A0C2H2H7</accession>
<dbReference type="Proteomes" id="UP000054047">
    <property type="component" value="Unassembled WGS sequence"/>
</dbReference>
<gene>
    <name evidence="1" type="ORF">ANCDUO_01669</name>
</gene>
<sequence>MEDLYEKLRMDDDEFDNWLRSMGLLKGVELCRVCGNPMKLGKENNESIWICHARSCRTGPSTSSKPKAETRKQSFFYRAGISNKQVFQLSVYWARKFGLVNDKAY</sequence>
<proteinExistence type="predicted"/>
<keyword evidence="2" id="KW-1185">Reference proteome</keyword>
<evidence type="ECO:0000313" key="1">
    <source>
        <dbReference type="EMBL" id="KIH67990.1"/>
    </source>
</evidence>
<protein>
    <submittedName>
        <fullName evidence="1">Uncharacterized protein</fullName>
    </submittedName>
</protein>
<organism evidence="1 2">
    <name type="scientific">Ancylostoma duodenale</name>
    <dbReference type="NCBI Taxonomy" id="51022"/>
    <lineage>
        <taxon>Eukaryota</taxon>
        <taxon>Metazoa</taxon>
        <taxon>Ecdysozoa</taxon>
        <taxon>Nematoda</taxon>
        <taxon>Chromadorea</taxon>
        <taxon>Rhabditida</taxon>
        <taxon>Rhabditina</taxon>
        <taxon>Rhabditomorpha</taxon>
        <taxon>Strongyloidea</taxon>
        <taxon>Ancylostomatidae</taxon>
        <taxon>Ancylostomatinae</taxon>
        <taxon>Ancylostoma</taxon>
    </lineage>
</organism>
<dbReference type="AlphaFoldDB" id="A0A0C2H2H7"/>
<dbReference type="OrthoDB" id="5823276at2759"/>
<evidence type="ECO:0000313" key="2">
    <source>
        <dbReference type="Proteomes" id="UP000054047"/>
    </source>
</evidence>
<reference evidence="1 2" key="1">
    <citation type="submission" date="2013-12" db="EMBL/GenBank/DDBJ databases">
        <title>Draft genome of the parsitic nematode Ancylostoma duodenale.</title>
        <authorList>
            <person name="Mitreva M."/>
        </authorList>
    </citation>
    <scope>NUCLEOTIDE SEQUENCE [LARGE SCALE GENOMIC DNA]</scope>
    <source>
        <strain evidence="1 2">Zhejiang</strain>
    </source>
</reference>